<dbReference type="InterPro" id="IPR010610">
    <property type="entry name" value="EryCIII-like_C"/>
</dbReference>
<dbReference type="PANTHER" id="PTHR48050:SF13">
    <property type="entry name" value="STEROL 3-BETA-GLUCOSYLTRANSFERASE UGT80A2"/>
    <property type="match status" value="1"/>
</dbReference>
<protein>
    <submittedName>
        <fullName evidence="2">Glycosyl transferase</fullName>
    </submittedName>
</protein>
<dbReference type="SUPFAM" id="SSF53756">
    <property type="entry name" value="UDP-Glycosyltransferase/glycogen phosphorylase"/>
    <property type="match status" value="1"/>
</dbReference>
<dbReference type="InterPro" id="IPR050426">
    <property type="entry name" value="Glycosyltransferase_28"/>
</dbReference>
<sequence>MAGARADSRTHRIGIVAGPDAGHAFPAFALARRLEESIRPDGVSFGAVVYTGTRWLDEAARRGIRALELPGLTARADDDDGDAGDKLSGRAARIACALEPSLVAEGVELVVSDVITVGGGWAAELAGIPWVECSPHPLYDASRGLPPVGSGLAVGEGPLGRLRDAVMRTATARSIRLGERQRARARASIGLPHTPDPAARMVATLPGLEVRRPDWPERTHIVGPLLWEPTDDLFTVPEGHGPLIMVAPSTAVTGAADMVDHVLSGLGQVGRDVRVVVSGLDIDDATVAGICARAGLSPGAVVAGLARQDRLLASGEVEVLICGGGHGILAKSLTHGVPVVTIPGGGDQWELANRVSRSGAGELVRPVTADAVASAVRAVLDNPEHLTAARRIAVSAGEVVDPVWVIDRVLRG</sequence>
<accession>A0A857L0T1</accession>
<proteinExistence type="predicted"/>
<feature type="domain" description="Erythromycin biosynthesis protein CIII-like C-terminal" evidence="1">
    <location>
        <begin position="319"/>
        <end position="395"/>
    </location>
</feature>
<organism evidence="2">
    <name type="scientific">Gordonia amarae</name>
    <dbReference type="NCBI Taxonomy" id="36821"/>
    <lineage>
        <taxon>Bacteria</taxon>
        <taxon>Bacillati</taxon>
        <taxon>Actinomycetota</taxon>
        <taxon>Actinomycetes</taxon>
        <taxon>Mycobacteriales</taxon>
        <taxon>Gordoniaceae</taxon>
        <taxon>Gordonia</taxon>
    </lineage>
</organism>
<keyword evidence="2" id="KW-0808">Transferase</keyword>
<dbReference type="EMBL" id="CP045810">
    <property type="protein sequence ID" value="QHN39483.1"/>
    <property type="molecule type" value="Genomic_DNA"/>
</dbReference>
<name>A0A857L0T1_9ACTN</name>
<dbReference type="PANTHER" id="PTHR48050">
    <property type="entry name" value="STEROL 3-BETA-GLUCOSYLTRANSFERASE"/>
    <property type="match status" value="1"/>
</dbReference>
<dbReference type="Gene3D" id="3.40.50.2000">
    <property type="entry name" value="Glycogen Phosphorylase B"/>
    <property type="match status" value="2"/>
</dbReference>
<gene>
    <name evidence="2" type="ORF">GII30_10195</name>
</gene>
<dbReference type="GO" id="GO:0016757">
    <property type="term" value="F:glycosyltransferase activity"/>
    <property type="evidence" value="ECO:0007669"/>
    <property type="project" value="UniProtKB-ARBA"/>
</dbReference>
<dbReference type="AlphaFoldDB" id="A0A857L0T1"/>
<dbReference type="RefSeq" id="WP_005192778.1">
    <property type="nucleotide sequence ID" value="NZ_CP045804.1"/>
</dbReference>
<evidence type="ECO:0000313" key="2">
    <source>
        <dbReference type="EMBL" id="QHN39483.1"/>
    </source>
</evidence>
<evidence type="ECO:0000259" key="1">
    <source>
        <dbReference type="Pfam" id="PF06722"/>
    </source>
</evidence>
<reference evidence="2" key="1">
    <citation type="journal article" date="2021" name="Nat. Microbiol.">
        <title>Cocultivation of an ultrasmall environmental parasitic bacterium with lytic ability against bacteria associated with wastewater foams.</title>
        <authorList>
            <person name="Batinovic S."/>
            <person name="Rose J.J.A."/>
            <person name="Ratcliffe J."/>
            <person name="Seviour R.J."/>
            <person name="Petrovski S."/>
        </authorList>
    </citation>
    <scope>NUCLEOTIDE SEQUENCE</scope>
    <source>
        <strain evidence="2">CON44</strain>
    </source>
</reference>
<dbReference type="Pfam" id="PF06722">
    <property type="entry name" value="EryCIII-like_C"/>
    <property type="match status" value="1"/>
</dbReference>